<name>A0A5B8FYT2_9RHOB</name>
<dbReference type="KEGG" id="ppru:FDP22_14100"/>
<evidence type="ECO:0000313" key="1">
    <source>
        <dbReference type="EMBL" id="QDL92814.1"/>
    </source>
</evidence>
<evidence type="ECO:0000313" key="2">
    <source>
        <dbReference type="Proteomes" id="UP000305888"/>
    </source>
</evidence>
<gene>
    <name evidence="1" type="ORF">FDP22_14100</name>
</gene>
<accession>A0A5B8FYT2</accession>
<organism evidence="1 2">
    <name type="scientific">Paroceanicella profunda</name>
    <dbReference type="NCBI Taxonomy" id="2579971"/>
    <lineage>
        <taxon>Bacteria</taxon>
        <taxon>Pseudomonadati</taxon>
        <taxon>Pseudomonadota</taxon>
        <taxon>Alphaproteobacteria</taxon>
        <taxon>Rhodobacterales</taxon>
        <taxon>Paracoccaceae</taxon>
        <taxon>Paroceanicella</taxon>
    </lineage>
</organism>
<dbReference type="OrthoDB" id="9834686at2"/>
<sequence>MRLDAAGLRDMLMEQARVRMEQQLAKVETSLRRSYRLTEGPPLGADEPLSALLEPDRLAGLPTALAAALNAWAKAVETTSGMRPGATSDPPDETETRALIDRAIIETVDARLAAEAAQDEVEFARRMALLSLFGDAGARMETSERALVLGRHAERLTRRGGMIRDLKGDIASGVVSVSVITKRIPAGNRAAVEAPPGVDVVVLARDQYQGAVSWARMEPGQLSRLDASR</sequence>
<dbReference type="EMBL" id="CP040818">
    <property type="protein sequence ID" value="QDL92814.1"/>
    <property type="molecule type" value="Genomic_DNA"/>
</dbReference>
<dbReference type="Proteomes" id="UP000305888">
    <property type="component" value="Chromosome"/>
</dbReference>
<reference evidence="1 2" key="1">
    <citation type="submission" date="2019-06" db="EMBL/GenBank/DDBJ databases">
        <title>Genome sequence of Rhodobacteraceae bacterium D4M1.</title>
        <authorList>
            <person name="Cao J."/>
        </authorList>
    </citation>
    <scope>NUCLEOTIDE SEQUENCE [LARGE SCALE GENOMIC DNA]</scope>
    <source>
        <strain evidence="1 2">D4M1</strain>
    </source>
</reference>
<keyword evidence="2" id="KW-1185">Reference proteome</keyword>
<dbReference type="AlphaFoldDB" id="A0A5B8FYT2"/>
<proteinExistence type="predicted"/>
<protein>
    <submittedName>
        <fullName evidence="1">Uncharacterized protein</fullName>
    </submittedName>
</protein>